<dbReference type="Proteomes" id="UP001431783">
    <property type="component" value="Unassembled WGS sequence"/>
</dbReference>
<keyword evidence="2" id="KW-0378">Hydrolase</keyword>
<organism evidence="4 5">
    <name type="scientific">Henosepilachna vigintioctopunctata</name>
    <dbReference type="NCBI Taxonomy" id="420089"/>
    <lineage>
        <taxon>Eukaryota</taxon>
        <taxon>Metazoa</taxon>
        <taxon>Ecdysozoa</taxon>
        <taxon>Arthropoda</taxon>
        <taxon>Hexapoda</taxon>
        <taxon>Insecta</taxon>
        <taxon>Pterygota</taxon>
        <taxon>Neoptera</taxon>
        <taxon>Endopterygota</taxon>
        <taxon>Coleoptera</taxon>
        <taxon>Polyphaga</taxon>
        <taxon>Cucujiformia</taxon>
        <taxon>Coccinelloidea</taxon>
        <taxon>Coccinellidae</taxon>
        <taxon>Epilachninae</taxon>
        <taxon>Epilachnini</taxon>
        <taxon>Henosepilachna</taxon>
    </lineage>
</organism>
<dbReference type="InterPro" id="IPR050266">
    <property type="entry name" value="AB_hydrolase_sf"/>
</dbReference>
<dbReference type="GO" id="GO:0016787">
    <property type="term" value="F:hydrolase activity"/>
    <property type="evidence" value="ECO:0007669"/>
    <property type="project" value="UniProtKB-KW"/>
</dbReference>
<protein>
    <recommendedName>
        <fullName evidence="3">AB hydrolase-1 domain-containing protein</fullName>
    </recommendedName>
</protein>
<dbReference type="InterPro" id="IPR029058">
    <property type="entry name" value="AB_hydrolase_fold"/>
</dbReference>
<comment type="caution">
    <text evidence="4">The sequence shown here is derived from an EMBL/GenBank/DDBJ whole genome shotgun (WGS) entry which is preliminary data.</text>
</comment>
<dbReference type="EMBL" id="JARQZJ010000070">
    <property type="protein sequence ID" value="KAK9881768.1"/>
    <property type="molecule type" value="Genomic_DNA"/>
</dbReference>
<dbReference type="Pfam" id="PF00561">
    <property type="entry name" value="Abhydrolase_1"/>
    <property type="match status" value="1"/>
</dbReference>
<evidence type="ECO:0000259" key="3">
    <source>
        <dbReference type="Pfam" id="PF00561"/>
    </source>
</evidence>
<dbReference type="PRINTS" id="PR00412">
    <property type="entry name" value="EPOXHYDRLASE"/>
</dbReference>
<name>A0AAW1UGE1_9CUCU</name>
<evidence type="ECO:0000313" key="5">
    <source>
        <dbReference type="Proteomes" id="UP001431783"/>
    </source>
</evidence>
<dbReference type="PANTHER" id="PTHR43798:SF14">
    <property type="entry name" value="SERINE HYDROLASE-LIKE PROTEIN DDB_G0286239"/>
    <property type="match status" value="1"/>
</dbReference>
<sequence>MWSTLNKLLTSVAKCRPHTVTLLNTRQISSEEISIPVPWGRIAGKWWGSTKIKPILCLHGMQDNCGSFDRLIPILSANRDISFLCLDFPGHGYSSPFPKGMFYDFLSYPILVKRISNYFNWPTISLMGHSLGAMVSFMYTMLYPEKVNFLMCIDALKPVCSPMSAEVTQEILDNFLKYESYKGLEDTVTYTLQEIIQKIVSKKSIDYEHVPLILKRNIAASRKDPGKYYFIRDPILKVRLVFNWPQEQIEKDASRISCPIFMCKAEKVSYFEPKENFYAVVDILKQSSMDFDFHMLDGTHHLHLNEPEKIGSLMKCFLNKYCKLEEIDECKSIFSES</sequence>
<evidence type="ECO:0000256" key="2">
    <source>
        <dbReference type="ARBA" id="ARBA00022801"/>
    </source>
</evidence>
<dbReference type="PANTHER" id="PTHR43798">
    <property type="entry name" value="MONOACYLGLYCEROL LIPASE"/>
    <property type="match status" value="1"/>
</dbReference>
<dbReference type="InterPro" id="IPR000073">
    <property type="entry name" value="AB_hydrolase_1"/>
</dbReference>
<feature type="domain" description="AB hydrolase-1" evidence="3">
    <location>
        <begin position="53"/>
        <end position="171"/>
    </location>
</feature>
<dbReference type="SUPFAM" id="SSF53474">
    <property type="entry name" value="alpha/beta-Hydrolases"/>
    <property type="match status" value="1"/>
</dbReference>
<evidence type="ECO:0000313" key="4">
    <source>
        <dbReference type="EMBL" id="KAK9881768.1"/>
    </source>
</evidence>
<dbReference type="AlphaFoldDB" id="A0AAW1UGE1"/>
<dbReference type="Gene3D" id="3.40.50.1820">
    <property type="entry name" value="alpha/beta hydrolase"/>
    <property type="match status" value="1"/>
</dbReference>
<accession>A0AAW1UGE1</accession>
<dbReference type="GO" id="GO:0016020">
    <property type="term" value="C:membrane"/>
    <property type="evidence" value="ECO:0007669"/>
    <property type="project" value="TreeGrafter"/>
</dbReference>
<dbReference type="InterPro" id="IPR000639">
    <property type="entry name" value="Epox_hydrolase-like"/>
</dbReference>
<keyword evidence="5" id="KW-1185">Reference proteome</keyword>
<evidence type="ECO:0000256" key="1">
    <source>
        <dbReference type="ARBA" id="ARBA00008645"/>
    </source>
</evidence>
<gene>
    <name evidence="4" type="ORF">WA026_017286</name>
</gene>
<comment type="similarity">
    <text evidence="1">Belongs to the AB hydrolase superfamily.</text>
</comment>
<proteinExistence type="inferred from homology"/>
<reference evidence="4 5" key="1">
    <citation type="submission" date="2023-03" db="EMBL/GenBank/DDBJ databases">
        <title>Genome insight into feeding habits of ladybird beetles.</title>
        <authorList>
            <person name="Li H.-S."/>
            <person name="Huang Y.-H."/>
            <person name="Pang H."/>
        </authorList>
    </citation>
    <scope>NUCLEOTIDE SEQUENCE [LARGE SCALE GENOMIC DNA]</scope>
    <source>
        <strain evidence="4">SYSU_2023b</strain>
        <tissue evidence="4">Whole body</tissue>
    </source>
</reference>